<evidence type="ECO:0000259" key="2">
    <source>
        <dbReference type="PROSITE" id="PS51841"/>
    </source>
</evidence>
<dbReference type="PROSITE" id="PS51841">
    <property type="entry name" value="LTD"/>
    <property type="match status" value="1"/>
</dbReference>
<comment type="caution">
    <text evidence="3">The sequence shown here is derived from an EMBL/GenBank/DDBJ whole genome shotgun (WGS) entry which is preliminary data.</text>
</comment>
<accession>A0ABW4IHQ3</accession>
<gene>
    <name evidence="3" type="ORF">ACFSAH_17090</name>
</gene>
<dbReference type="Gene3D" id="2.60.40.4070">
    <property type="match status" value="1"/>
</dbReference>
<dbReference type="Pfam" id="PF00932">
    <property type="entry name" value="LTD"/>
    <property type="match status" value="2"/>
</dbReference>
<evidence type="ECO:0000313" key="4">
    <source>
        <dbReference type="Proteomes" id="UP001597118"/>
    </source>
</evidence>
<dbReference type="InterPro" id="IPR001322">
    <property type="entry name" value="Lamin_tail_dom"/>
</dbReference>
<dbReference type="InterPro" id="IPR014755">
    <property type="entry name" value="Cu-Rt/internalin_Ig-like"/>
</dbReference>
<name>A0ABW4IHQ3_9SPHI</name>
<dbReference type="RefSeq" id="WP_379663961.1">
    <property type="nucleotide sequence ID" value="NZ_JBHUDG010000049.1"/>
</dbReference>
<dbReference type="InterPro" id="IPR036415">
    <property type="entry name" value="Lamin_tail_dom_sf"/>
</dbReference>
<dbReference type="Gene3D" id="2.60.40.1220">
    <property type="match status" value="1"/>
</dbReference>
<feature type="domain" description="LTD" evidence="2">
    <location>
        <begin position="307"/>
        <end position="430"/>
    </location>
</feature>
<dbReference type="Pfam" id="PF13585">
    <property type="entry name" value="CHU_C"/>
    <property type="match status" value="1"/>
</dbReference>
<dbReference type="EMBL" id="JBHUDG010000049">
    <property type="protein sequence ID" value="MFD1631593.1"/>
    <property type="molecule type" value="Genomic_DNA"/>
</dbReference>
<keyword evidence="4" id="KW-1185">Reference proteome</keyword>
<organism evidence="3 4">
    <name type="scientific">Pseudopedobacter beijingensis</name>
    <dbReference type="NCBI Taxonomy" id="1207056"/>
    <lineage>
        <taxon>Bacteria</taxon>
        <taxon>Pseudomonadati</taxon>
        <taxon>Bacteroidota</taxon>
        <taxon>Sphingobacteriia</taxon>
        <taxon>Sphingobacteriales</taxon>
        <taxon>Sphingobacteriaceae</taxon>
        <taxon>Pseudopedobacter</taxon>
    </lineage>
</organism>
<dbReference type="SUPFAM" id="SSF74853">
    <property type="entry name" value="Lamin A/C globular tail domain"/>
    <property type="match status" value="1"/>
</dbReference>
<sequence length="867" mass="98326">MRKFLIFFMFLSYKNAFCQLNETFDDGDFTNYPEWTGNVNDFTIDNGLLRSNSTALNQSFYLSAKNQLALDCVWEFDCNLKFAVSGNNYVDVYLVSDTDNLKSEVINGYFLRIGHTKKTLVLYKRTGNINSIIKLIEGQDNIVSSGSNNTFSIRVSRDIEGKFSLEWDKSQSRNNYTLEGESIADLNFLQTSWFGFVIQQSTASFQKKHYFDNITIKSTDNSFPKPIFTSAKEKIINILFNKPLGDANLHTLSNYQITPHQVINSVQKGNNEIILMLEDELLSGEYSVHILNLEDIYGNATSQPLETRFSYTKPYLVKRKDIIINEIFADPSPQIDLPTSEFIELYNTTEHTLPLKGFKYFDTTTSYIFGDIYITPKEYLILCSKNDTTEYKKYGRTLGISPWPTLNNASDIITLTDADDNIIDAVHYFDSWYRDPVKKNGGYTLELIDPFSDCIHAQNYAASMDPSGGTPGRKNSLSIPSDPQAITVQNIYLKDNNKTVLVQFNKAIDSLYAVSNHLYSINNGVGTPDKVSVNPDNFAEISLQYNNGITPGLNYNVEINKMVDCAGNMMEKTIKPFISPAEITKHDILISEVLFNPKVNSQSFIEIYNHTDKTFDLKNLFLATLAKDRDSVINIKAVTESSVLILPREYWVLSTNPENVKSEYYTSNPGHFIKMASIPSYSVEKGTVILLNQQKERIDQFSYDKKMHFPLLKDVKGVSLERSFYSREANAPGNFRSAAAAVGYATPAYQNSQYMEESVTVSKNTIQLSSKVFSPDNDGVDDILTIGYLMENTDYVANVSIYNEQGKLVRKLINNEKIGKEGMWIWDGFNDVTERVKSGIYIINTELFHINGDKKNFRNAVGLVNKQ</sequence>
<keyword evidence="1" id="KW-0732">Signal</keyword>
<reference evidence="4" key="1">
    <citation type="journal article" date="2019" name="Int. J. Syst. Evol. Microbiol.">
        <title>The Global Catalogue of Microorganisms (GCM) 10K type strain sequencing project: providing services to taxonomists for standard genome sequencing and annotation.</title>
        <authorList>
            <consortium name="The Broad Institute Genomics Platform"/>
            <consortium name="The Broad Institute Genome Sequencing Center for Infectious Disease"/>
            <person name="Wu L."/>
            <person name="Ma J."/>
        </authorList>
    </citation>
    <scope>NUCLEOTIDE SEQUENCE [LARGE SCALE GENOMIC DNA]</scope>
    <source>
        <strain evidence="4">CCUG 53762</strain>
    </source>
</reference>
<protein>
    <submittedName>
        <fullName evidence="3">Lamin tail domain-containing protein</fullName>
    </submittedName>
</protein>
<evidence type="ECO:0000256" key="1">
    <source>
        <dbReference type="ARBA" id="ARBA00022729"/>
    </source>
</evidence>
<evidence type="ECO:0000313" key="3">
    <source>
        <dbReference type="EMBL" id="MFD1631593.1"/>
    </source>
</evidence>
<dbReference type="Proteomes" id="UP001597118">
    <property type="component" value="Unassembled WGS sequence"/>
</dbReference>
<proteinExistence type="predicted"/>